<dbReference type="SUPFAM" id="SSF52266">
    <property type="entry name" value="SGNH hydrolase"/>
    <property type="match status" value="1"/>
</dbReference>
<feature type="chain" id="PRO_5040132473" description="Carbohydrate esterase family 16 protein" evidence="1">
    <location>
        <begin position="25"/>
        <end position="370"/>
    </location>
</feature>
<reference evidence="2" key="1">
    <citation type="submission" date="2016-06" db="EMBL/GenBank/DDBJ databases">
        <title>Draft Genome sequence of the fungus Inonotus baumii.</title>
        <authorList>
            <person name="Zhu H."/>
            <person name="Lin W."/>
        </authorList>
    </citation>
    <scope>NUCLEOTIDE SEQUENCE</scope>
    <source>
        <strain evidence="2">821</strain>
    </source>
</reference>
<dbReference type="Proteomes" id="UP000757232">
    <property type="component" value="Unassembled WGS sequence"/>
</dbReference>
<dbReference type="Gene3D" id="3.40.50.1110">
    <property type="entry name" value="SGNH hydrolase"/>
    <property type="match status" value="1"/>
</dbReference>
<sequence length="370" mass="41095">MKFLSSPALSLASWMLSDFVTVLGNGSVQQDFGKVISSSSLGFSWDNIRHVYAFGDSYTFVQGTHGLANFSFIGDFQNLSFTKEELFSDEIIFRNTSSDGANWIEFLTGCFRGKPSDCTPRQLWNFAFAGADIDGNLLPLHHPFTIPLVDQVKQWAMYASIFLPRPKTHTLTAWWIGINDTGDSTGNTTTHTLTAWWIGINDTGDSTGNTTITDFASFYEKEMDSLFSAVDLAYTTGLTGAHLFLTVPPMERSPSGLASSRSQLQKSNIIEYNYQLLSHAQQFAKIHPRVPVFVFDAHAWFNFALDNAGELGFRNTTGFCECTDSGFFWYNSVNAPTQDSSGTILATPQKIRTDFFRTHCLISSPVSPPD</sequence>
<dbReference type="GO" id="GO:0016788">
    <property type="term" value="F:hydrolase activity, acting on ester bonds"/>
    <property type="evidence" value="ECO:0007669"/>
    <property type="project" value="InterPro"/>
</dbReference>
<dbReference type="InterPro" id="IPR001087">
    <property type="entry name" value="GDSL"/>
</dbReference>
<protein>
    <recommendedName>
        <fullName evidence="4">Carbohydrate esterase family 16 protein</fullName>
    </recommendedName>
</protein>
<proteinExistence type="predicted"/>
<dbReference type="AlphaFoldDB" id="A0A9Q5HZJ8"/>
<evidence type="ECO:0000256" key="1">
    <source>
        <dbReference type="SAM" id="SignalP"/>
    </source>
</evidence>
<dbReference type="EMBL" id="LNZH02000167">
    <property type="protein sequence ID" value="OCB88918.1"/>
    <property type="molecule type" value="Genomic_DNA"/>
</dbReference>
<evidence type="ECO:0000313" key="2">
    <source>
        <dbReference type="EMBL" id="OCB88918.1"/>
    </source>
</evidence>
<dbReference type="InterPro" id="IPR036514">
    <property type="entry name" value="SGNH_hydro_sf"/>
</dbReference>
<gene>
    <name evidence="2" type="ORF">A7U60_g3873</name>
</gene>
<keyword evidence="3" id="KW-1185">Reference proteome</keyword>
<organism evidence="2 3">
    <name type="scientific">Sanghuangporus baumii</name>
    <name type="common">Phellinus baumii</name>
    <dbReference type="NCBI Taxonomy" id="108892"/>
    <lineage>
        <taxon>Eukaryota</taxon>
        <taxon>Fungi</taxon>
        <taxon>Dikarya</taxon>
        <taxon>Basidiomycota</taxon>
        <taxon>Agaricomycotina</taxon>
        <taxon>Agaricomycetes</taxon>
        <taxon>Hymenochaetales</taxon>
        <taxon>Hymenochaetaceae</taxon>
        <taxon>Sanghuangporus</taxon>
    </lineage>
</organism>
<feature type="signal peptide" evidence="1">
    <location>
        <begin position="1"/>
        <end position="24"/>
    </location>
</feature>
<dbReference type="OrthoDB" id="1600564at2759"/>
<comment type="caution">
    <text evidence="2">The sequence shown here is derived from an EMBL/GenBank/DDBJ whole genome shotgun (WGS) entry which is preliminary data.</text>
</comment>
<dbReference type="Pfam" id="PF00657">
    <property type="entry name" value="Lipase_GDSL"/>
    <property type="match status" value="1"/>
</dbReference>
<name>A0A9Q5HZJ8_SANBA</name>
<evidence type="ECO:0000313" key="3">
    <source>
        <dbReference type="Proteomes" id="UP000757232"/>
    </source>
</evidence>
<keyword evidence="1" id="KW-0732">Signal</keyword>
<evidence type="ECO:0008006" key="4">
    <source>
        <dbReference type="Google" id="ProtNLM"/>
    </source>
</evidence>
<accession>A0A9Q5HZJ8</accession>